<feature type="transmembrane region" description="Helical" evidence="1">
    <location>
        <begin position="27"/>
        <end position="49"/>
    </location>
</feature>
<dbReference type="InterPro" id="IPR007047">
    <property type="entry name" value="Flp_Fap"/>
</dbReference>
<gene>
    <name evidence="2" type="ORF">GCM10022383_14320</name>
</gene>
<organism evidence="2 3">
    <name type="scientific">Microbacterium soli</name>
    <dbReference type="NCBI Taxonomy" id="446075"/>
    <lineage>
        <taxon>Bacteria</taxon>
        <taxon>Bacillati</taxon>
        <taxon>Actinomycetota</taxon>
        <taxon>Actinomycetes</taxon>
        <taxon>Micrococcales</taxon>
        <taxon>Microbacteriaceae</taxon>
        <taxon>Microbacterium</taxon>
    </lineage>
</organism>
<name>A0ABP7N5L0_9MICO</name>
<proteinExistence type="predicted"/>
<evidence type="ECO:0008006" key="4">
    <source>
        <dbReference type="Google" id="ProtNLM"/>
    </source>
</evidence>
<keyword evidence="1" id="KW-1133">Transmembrane helix</keyword>
<evidence type="ECO:0000313" key="3">
    <source>
        <dbReference type="Proteomes" id="UP001501591"/>
    </source>
</evidence>
<dbReference type="EMBL" id="BAABCP010000001">
    <property type="protein sequence ID" value="GAA3937206.1"/>
    <property type="molecule type" value="Genomic_DNA"/>
</dbReference>
<keyword evidence="1" id="KW-0472">Membrane</keyword>
<evidence type="ECO:0000313" key="2">
    <source>
        <dbReference type="EMBL" id="GAA3937206.1"/>
    </source>
</evidence>
<dbReference type="Proteomes" id="UP001501591">
    <property type="component" value="Unassembled WGS sequence"/>
</dbReference>
<protein>
    <recommendedName>
        <fullName evidence="4">Flp family type IVb pilin</fullName>
    </recommendedName>
</protein>
<sequence length="65" mass="6864">MLKAYAKAQAFINSLRSEEEGATAVEYGLIVSLIAVAIIAAVTTIGFNLDAIFDFVGSKLTVPTE</sequence>
<accession>A0ABP7N5L0</accession>
<reference evidence="3" key="1">
    <citation type="journal article" date="2019" name="Int. J. Syst. Evol. Microbiol.">
        <title>The Global Catalogue of Microorganisms (GCM) 10K type strain sequencing project: providing services to taxonomists for standard genome sequencing and annotation.</title>
        <authorList>
            <consortium name="The Broad Institute Genomics Platform"/>
            <consortium name="The Broad Institute Genome Sequencing Center for Infectious Disease"/>
            <person name="Wu L."/>
            <person name="Ma J."/>
        </authorList>
    </citation>
    <scope>NUCLEOTIDE SEQUENCE [LARGE SCALE GENOMIC DNA]</scope>
    <source>
        <strain evidence="3">JCM 17024</strain>
    </source>
</reference>
<evidence type="ECO:0000256" key="1">
    <source>
        <dbReference type="SAM" id="Phobius"/>
    </source>
</evidence>
<keyword evidence="3" id="KW-1185">Reference proteome</keyword>
<dbReference type="RefSeq" id="WP_344818851.1">
    <property type="nucleotide sequence ID" value="NZ_BAABCP010000001.1"/>
</dbReference>
<comment type="caution">
    <text evidence="2">The sequence shown here is derived from an EMBL/GenBank/DDBJ whole genome shotgun (WGS) entry which is preliminary data.</text>
</comment>
<dbReference type="Pfam" id="PF04964">
    <property type="entry name" value="Flp_Fap"/>
    <property type="match status" value="1"/>
</dbReference>
<keyword evidence="1" id="KW-0812">Transmembrane</keyword>